<evidence type="ECO:0000259" key="2">
    <source>
        <dbReference type="Pfam" id="PF00535"/>
    </source>
</evidence>
<name>A0ABY7NP61_9SPHN</name>
<dbReference type="Proteomes" id="UP001210865">
    <property type="component" value="Chromosome"/>
</dbReference>
<dbReference type="GO" id="GO:0016757">
    <property type="term" value="F:glycosyltransferase activity"/>
    <property type="evidence" value="ECO:0007669"/>
    <property type="project" value="UniProtKB-KW"/>
</dbReference>
<feature type="domain" description="Glycosyltransferase 2-like" evidence="2">
    <location>
        <begin position="45"/>
        <end position="219"/>
    </location>
</feature>
<dbReference type="Pfam" id="PF00535">
    <property type="entry name" value="Glycos_transf_2"/>
    <property type="match status" value="1"/>
</dbReference>
<keyword evidence="3" id="KW-0328">Glycosyltransferase</keyword>
<dbReference type="InterPro" id="IPR001173">
    <property type="entry name" value="Glyco_trans_2-like"/>
</dbReference>
<organism evidence="3 4">
    <name type="scientific">Sphingomonas abietis</name>
    <dbReference type="NCBI Taxonomy" id="3012344"/>
    <lineage>
        <taxon>Bacteria</taxon>
        <taxon>Pseudomonadati</taxon>
        <taxon>Pseudomonadota</taxon>
        <taxon>Alphaproteobacteria</taxon>
        <taxon>Sphingomonadales</taxon>
        <taxon>Sphingomonadaceae</taxon>
        <taxon>Sphingomonas</taxon>
    </lineage>
</organism>
<keyword evidence="3" id="KW-0808">Transferase</keyword>
<keyword evidence="1" id="KW-0812">Transmembrane</keyword>
<dbReference type="InterPro" id="IPR029044">
    <property type="entry name" value="Nucleotide-diphossugar_trans"/>
</dbReference>
<accession>A0ABY7NP61</accession>
<dbReference type="SUPFAM" id="SSF53448">
    <property type="entry name" value="Nucleotide-diphospho-sugar transferases"/>
    <property type="match status" value="1"/>
</dbReference>
<dbReference type="PANTHER" id="PTHR43646:SF3">
    <property type="entry name" value="SLR1566 PROTEIN"/>
    <property type="match status" value="1"/>
</dbReference>
<dbReference type="InterPro" id="IPR017832">
    <property type="entry name" value="Glyco_trans_2_hopen-assoc_HpnB"/>
</dbReference>
<evidence type="ECO:0000313" key="4">
    <source>
        <dbReference type="Proteomes" id="UP001210865"/>
    </source>
</evidence>
<protein>
    <submittedName>
        <fullName evidence="3">Glycosyltransferase</fullName>
        <ecNumber evidence="3">2.4.-.-</ecNumber>
    </submittedName>
</protein>
<feature type="transmembrane region" description="Helical" evidence="1">
    <location>
        <begin position="304"/>
        <end position="325"/>
    </location>
</feature>
<dbReference type="EMBL" id="CP115174">
    <property type="protein sequence ID" value="WBO22997.1"/>
    <property type="molecule type" value="Genomic_DNA"/>
</dbReference>
<evidence type="ECO:0000256" key="1">
    <source>
        <dbReference type="SAM" id="Phobius"/>
    </source>
</evidence>
<sequence length="377" mass="40163">MIGLALLSLLIWIGLLGFRDQFWLARETDEGMGPAPAAWPAVVAVVPARDEAEVIGRAVASLVAQDYPGDFHIVLVDDGSSDGTAALAREAAVAAGSDRLTVIAGTPLPAGWTGKLWAMRNGIERAGTAPHYLWCTDADIAHAPDTLRSLVARSEAEGLVLNSLMAELRCDSLAEKALIPAFVLFFQMLYPFRLVNRPGARMAAAAGGCMLIDRAALAKAGGIAVIADAIIDDCAMGETMKRQGPIRLSLTRRSVSLRPYGGWSEIIAMISRSAYAQLGYSPWMLAATLVGMLIVYVAPPLLALFAGGGARLAGALAWAAMAVCFQPMLRFYRRSPLWGLALPAIGMVYAAATFLSAWQHKQGRGGMWKGRAQARIQ</sequence>
<keyword evidence="1" id="KW-1133">Transmembrane helix</keyword>
<dbReference type="RefSeq" id="WP_270077634.1">
    <property type="nucleotide sequence ID" value="NZ_CP115174.1"/>
</dbReference>
<dbReference type="EC" id="2.4.-.-" evidence="3"/>
<feature type="transmembrane region" description="Helical" evidence="1">
    <location>
        <begin position="278"/>
        <end position="298"/>
    </location>
</feature>
<dbReference type="Gene3D" id="3.90.550.10">
    <property type="entry name" value="Spore Coat Polysaccharide Biosynthesis Protein SpsA, Chain A"/>
    <property type="match status" value="1"/>
</dbReference>
<keyword evidence="1" id="KW-0472">Membrane</keyword>
<feature type="transmembrane region" description="Helical" evidence="1">
    <location>
        <begin position="337"/>
        <end position="358"/>
    </location>
</feature>
<proteinExistence type="predicted"/>
<dbReference type="NCBIfam" id="TIGR03469">
    <property type="entry name" value="HpnB"/>
    <property type="match status" value="1"/>
</dbReference>
<evidence type="ECO:0000313" key="3">
    <source>
        <dbReference type="EMBL" id="WBO22997.1"/>
    </source>
</evidence>
<reference evidence="3 4" key="1">
    <citation type="submission" date="2022-12" db="EMBL/GenBank/DDBJ databases">
        <title>Sphingomonas abieness sp. nov., an endophytic bacterium isolated from Abies koreana.</title>
        <authorList>
            <person name="Jiang L."/>
            <person name="Lee J."/>
        </authorList>
    </citation>
    <scope>NUCLEOTIDE SEQUENCE [LARGE SCALE GENOMIC DNA]</scope>
    <source>
        <strain evidence="4">PAMB 00755</strain>
    </source>
</reference>
<dbReference type="PANTHER" id="PTHR43646">
    <property type="entry name" value="GLYCOSYLTRANSFERASE"/>
    <property type="match status" value="1"/>
</dbReference>
<gene>
    <name evidence="3" type="ORF">PBT88_02325</name>
</gene>
<keyword evidence="4" id="KW-1185">Reference proteome</keyword>